<dbReference type="GO" id="GO:0016279">
    <property type="term" value="F:protein-lysine N-methyltransferase activity"/>
    <property type="evidence" value="ECO:0007669"/>
    <property type="project" value="TreeGrafter"/>
</dbReference>
<dbReference type="OMA" id="FAWKTIQ"/>
<proteinExistence type="predicted"/>
<evidence type="ECO:0000256" key="1">
    <source>
        <dbReference type="SAM" id="MobiDB-lite"/>
    </source>
</evidence>
<evidence type="ECO:0000259" key="2">
    <source>
        <dbReference type="PROSITE" id="PS50280"/>
    </source>
</evidence>
<organism evidence="3 4">
    <name type="scientific">Globisporangium ultimum (strain ATCC 200006 / CBS 805.95 / DAOM BR144)</name>
    <name type="common">Pythium ultimum</name>
    <dbReference type="NCBI Taxonomy" id="431595"/>
    <lineage>
        <taxon>Eukaryota</taxon>
        <taxon>Sar</taxon>
        <taxon>Stramenopiles</taxon>
        <taxon>Oomycota</taxon>
        <taxon>Peronosporomycetes</taxon>
        <taxon>Pythiales</taxon>
        <taxon>Pythiaceae</taxon>
        <taxon>Globisporangium</taxon>
    </lineage>
</organism>
<accession>K3X8I1</accession>
<dbReference type="CDD" id="cd10527">
    <property type="entry name" value="SET_LSMT"/>
    <property type="match status" value="1"/>
</dbReference>
<dbReference type="PROSITE" id="PS50280">
    <property type="entry name" value="SET"/>
    <property type="match status" value="1"/>
</dbReference>
<dbReference type="InParanoid" id="K3X8I1"/>
<feature type="region of interest" description="Disordered" evidence="1">
    <location>
        <begin position="290"/>
        <end position="323"/>
    </location>
</feature>
<evidence type="ECO:0000313" key="3">
    <source>
        <dbReference type="EnsemblProtists" id="PYU1_T013530"/>
    </source>
</evidence>
<protein>
    <recommendedName>
        <fullName evidence="2">SET domain-containing protein</fullName>
    </recommendedName>
</protein>
<dbReference type="Pfam" id="PF00856">
    <property type="entry name" value="SET"/>
    <property type="match status" value="1"/>
</dbReference>
<dbReference type="Gene3D" id="3.90.1410.10">
    <property type="entry name" value="set domain protein methyltransferase, domain 1"/>
    <property type="match status" value="1"/>
</dbReference>
<name>K3X8I1_GLOUD</name>
<evidence type="ECO:0000313" key="4">
    <source>
        <dbReference type="Proteomes" id="UP000019132"/>
    </source>
</evidence>
<dbReference type="InterPro" id="IPR001214">
    <property type="entry name" value="SET_dom"/>
</dbReference>
<dbReference type="Proteomes" id="UP000019132">
    <property type="component" value="Unassembled WGS sequence"/>
</dbReference>
<dbReference type="PANTHER" id="PTHR13271">
    <property type="entry name" value="UNCHARACTERIZED PUTATIVE METHYLTRANSFERASE"/>
    <property type="match status" value="1"/>
</dbReference>
<dbReference type="eggNOG" id="KOG1337">
    <property type="taxonomic scope" value="Eukaryota"/>
</dbReference>
<reference evidence="4" key="2">
    <citation type="submission" date="2010-04" db="EMBL/GenBank/DDBJ databases">
        <authorList>
            <person name="Buell R."/>
            <person name="Hamilton J."/>
            <person name="Hostetler J."/>
        </authorList>
    </citation>
    <scope>NUCLEOTIDE SEQUENCE [LARGE SCALE GENOMIC DNA]</scope>
    <source>
        <strain evidence="4">DAOM:BR144</strain>
    </source>
</reference>
<reference evidence="3" key="3">
    <citation type="submission" date="2015-02" db="UniProtKB">
        <authorList>
            <consortium name="EnsemblProtists"/>
        </authorList>
    </citation>
    <scope>IDENTIFICATION</scope>
    <source>
        <strain evidence="3">DAOM BR144</strain>
    </source>
</reference>
<dbReference type="VEuPathDB" id="FungiDB:PYU1_G013501"/>
<feature type="compositionally biased region" description="Low complexity" evidence="1">
    <location>
        <begin position="291"/>
        <end position="304"/>
    </location>
</feature>
<dbReference type="AlphaFoldDB" id="K3X8I1"/>
<reference evidence="4" key="1">
    <citation type="journal article" date="2010" name="Genome Biol.">
        <title>Genome sequence of the necrotrophic plant pathogen Pythium ultimum reveals original pathogenicity mechanisms and effector repertoire.</title>
        <authorList>
            <person name="Levesque C.A."/>
            <person name="Brouwer H."/>
            <person name="Cano L."/>
            <person name="Hamilton J.P."/>
            <person name="Holt C."/>
            <person name="Huitema E."/>
            <person name="Raffaele S."/>
            <person name="Robideau G.P."/>
            <person name="Thines M."/>
            <person name="Win J."/>
            <person name="Zerillo M.M."/>
            <person name="Beakes G.W."/>
            <person name="Boore J.L."/>
            <person name="Busam D."/>
            <person name="Dumas B."/>
            <person name="Ferriera S."/>
            <person name="Fuerstenberg S.I."/>
            <person name="Gachon C.M."/>
            <person name="Gaulin E."/>
            <person name="Govers F."/>
            <person name="Grenville-Briggs L."/>
            <person name="Horner N."/>
            <person name="Hostetler J."/>
            <person name="Jiang R.H."/>
            <person name="Johnson J."/>
            <person name="Krajaejun T."/>
            <person name="Lin H."/>
            <person name="Meijer H.J."/>
            <person name="Moore B."/>
            <person name="Morris P."/>
            <person name="Phuntmart V."/>
            <person name="Puiu D."/>
            <person name="Shetty J."/>
            <person name="Stajich J.E."/>
            <person name="Tripathy S."/>
            <person name="Wawra S."/>
            <person name="van West P."/>
            <person name="Whitty B.R."/>
            <person name="Coutinho P.M."/>
            <person name="Henrissat B."/>
            <person name="Martin F."/>
            <person name="Thomas P.D."/>
            <person name="Tyler B.M."/>
            <person name="De Vries R.P."/>
            <person name="Kamoun S."/>
            <person name="Yandell M."/>
            <person name="Tisserat N."/>
            <person name="Buell C.R."/>
        </authorList>
    </citation>
    <scope>NUCLEOTIDE SEQUENCE</scope>
    <source>
        <strain evidence="4">DAOM:BR144</strain>
    </source>
</reference>
<dbReference type="EMBL" id="GL376593">
    <property type="status" value="NOT_ANNOTATED_CDS"/>
    <property type="molecule type" value="Genomic_DNA"/>
</dbReference>
<dbReference type="SUPFAM" id="SSF82199">
    <property type="entry name" value="SET domain"/>
    <property type="match status" value="1"/>
</dbReference>
<dbReference type="InterPro" id="IPR050600">
    <property type="entry name" value="SETD3_SETD6_MTase"/>
</dbReference>
<dbReference type="EnsemblProtists" id="PYU1_T013530">
    <property type="protein sequence ID" value="PYU1_T013530"/>
    <property type="gene ID" value="PYU1_G013501"/>
</dbReference>
<keyword evidence="4" id="KW-1185">Reference proteome</keyword>
<dbReference type="PANTHER" id="PTHR13271:SF137">
    <property type="entry name" value="SET DOMAIN-CONTAINING PROTEIN"/>
    <property type="match status" value="1"/>
</dbReference>
<dbReference type="InterPro" id="IPR046341">
    <property type="entry name" value="SET_dom_sf"/>
</dbReference>
<sequence>MAARTQAQKEERFLQWPVVTENGLRGVVTLEDIATNEPMLQIPEKLVISERRCWEDPRLKDILEANRDVFSRDDPVLALFLVQEMLRGDDSFFEPYLSILPYPESIQDWSDDELAELRDRRLVDAAKRRRSEIDTFYDRVFTLLDTKYPGVFPREQYTRDKFAFAWKTIQARTFGRRLPWTALVPFADCLNHRNVATKYDFNVDNNGMFRLFPSSTNTYAAGTEVFNSYGRRSNFQLLLDYGFALLENEWDYVDIDLPKDAMGKRFPFLRRLQLDGRSSLEDLFPVSVLGSLSSASSPPTSPSESEAKAAERDALQAGSSSMS</sequence>
<feature type="domain" description="SET" evidence="2">
    <location>
        <begin position="8"/>
        <end position="230"/>
    </location>
</feature>
<dbReference type="HOGENOM" id="CLU_768291_0_0_1"/>
<feature type="compositionally biased region" description="Basic and acidic residues" evidence="1">
    <location>
        <begin position="305"/>
        <end position="314"/>
    </location>
</feature>
<dbReference type="STRING" id="431595.K3X8I1"/>